<evidence type="ECO:0000313" key="2">
    <source>
        <dbReference type="EMBL" id="EAX91488.1"/>
    </source>
</evidence>
<keyword evidence="3" id="KW-1185">Reference proteome</keyword>
<dbReference type="Proteomes" id="UP000001542">
    <property type="component" value="Unassembled WGS sequence"/>
</dbReference>
<dbReference type="KEGG" id="tva:4749184"/>
<gene>
    <name evidence="2" type="ORF">TVAG_384680</name>
</gene>
<feature type="compositionally biased region" description="Basic and acidic residues" evidence="1">
    <location>
        <begin position="256"/>
        <end position="265"/>
    </location>
</feature>
<protein>
    <submittedName>
        <fullName evidence="2">Inner centromere protein, putative</fullName>
    </submittedName>
</protein>
<feature type="region of interest" description="Disordered" evidence="1">
    <location>
        <begin position="186"/>
        <end position="209"/>
    </location>
</feature>
<accession>A2FUD6</accession>
<feature type="compositionally biased region" description="Basic and acidic residues" evidence="1">
    <location>
        <begin position="124"/>
        <end position="149"/>
    </location>
</feature>
<dbReference type="VEuPathDB" id="TrichDB:TVAG_384680"/>
<feature type="compositionally biased region" description="Basic and acidic residues" evidence="1">
    <location>
        <begin position="231"/>
        <end position="241"/>
    </location>
</feature>
<reference evidence="2" key="1">
    <citation type="submission" date="2006-10" db="EMBL/GenBank/DDBJ databases">
        <authorList>
            <person name="Amadeo P."/>
            <person name="Zhao Q."/>
            <person name="Wortman J."/>
            <person name="Fraser-Liggett C."/>
            <person name="Carlton J."/>
        </authorList>
    </citation>
    <scope>NUCLEOTIDE SEQUENCE</scope>
    <source>
        <strain evidence="2">G3</strain>
    </source>
</reference>
<evidence type="ECO:0000313" key="3">
    <source>
        <dbReference type="Proteomes" id="UP000001542"/>
    </source>
</evidence>
<dbReference type="InParanoid" id="A2FUD6"/>
<name>A2FUD6_TRIV3</name>
<dbReference type="AlphaFoldDB" id="A2FUD6"/>
<feature type="region of interest" description="Disordered" evidence="1">
    <location>
        <begin position="222"/>
        <end position="277"/>
    </location>
</feature>
<feature type="region of interest" description="Disordered" evidence="1">
    <location>
        <begin position="124"/>
        <end position="151"/>
    </location>
</feature>
<dbReference type="STRING" id="5722.A2FUD6"/>
<dbReference type="EMBL" id="DS114032">
    <property type="protein sequence ID" value="EAX91488.1"/>
    <property type="molecule type" value="Genomic_DNA"/>
</dbReference>
<proteinExistence type="predicted"/>
<dbReference type="VEuPathDB" id="TrichDB:TVAGG3_0534570"/>
<reference evidence="2" key="2">
    <citation type="journal article" date="2007" name="Science">
        <title>Draft genome sequence of the sexually transmitted pathogen Trichomonas vaginalis.</title>
        <authorList>
            <person name="Carlton J.M."/>
            <person name="Hirt R.P."/>
            <person name="Silva J.C."/>
            <person name="Delcher A.L."/>
            <person name="Schatz M."/>
            <person name="Zhao Q."/>
            <person name="Wortman J.R."/>
            <person name="Bidwell S.L."/>
            <person name="Alsmark U.C.M."/>
            <person name="Besteiro S."/>
            <person name="Sicheritz-Ponten T."/>
            <person name="Noel C.J."/>
            <person name="Dacks J.B."/>
            <person name="Foster P.G."/>
            <person name="Simillion C."/>
            <person name="Van de Peer Y."/>
            <person name="Miranda-Saavedra D."/>
            <person name="Barton G.J."/>
            <person name="Westrop G.D."/>
            <person name="Mueller S."/>
            <person name="Dessi D."/>
            <person name="Fiori P.L."/>
            <person name="Ren Q."/>
            <person name="Paulsen I."/>
            <person name="Zhang H."/>
            <person name="Bastida-Corcuera F.D."/>
            <person name="Simoes-Barbosa A."/>
            <person name="Brown M.T."/>
            <person name="Hayes R.D."/>
            <person name="Mukherjee M."/>
            <person name="Okumura C.Y."/>
            <person name="Schneider R."/>
            <person name="Smith A.J."/>
            <person name="Vanacova S."/>
            <person name="Villalvazo M."/>
            <person name="Haas B.J."/>
            <person name="Pertea M."/>
            <person name="Feldblyum T.V."/>
            <person name="Utterback T.R."/>
            <person name="Shu C.L."/>
            <person name="Osoegawa K."/>
            <person name="de Jong P.J."/>
            <person name="Hrdy I."/>
            <person name="Horvathova L."/>
            <person name="Zubacova Z."/>
            <person name="Dolezal P."/>
            <person name="Malik S.B."/>
            <person name="Logsdon J.M. Jr."/>
            <person name="Henze K."/>
            <person name="Gupta A."/>
            <person name="Wang C.C."/>
            <person name="Dunne R.L."/>
            <person name="Upcroft J.A."/>
            <person name="Upcroft P."/>
            <person name="White O."/>
            <person name="Salzberg S.L."/>
            <person name="Tang P."/>
            <person name="Chiu C.-H."/>
            <person name="Lee Y.-S."/>
            <person name="Embley T.M."/>
            <person name="Coombs G.H."/>
            <person name="Mottram J.C."/>
            <person name="Tachezy J."/>
            <person name="Fraser-Liggett C.M."/>
            <person name="Johnson P.J."/>
        </authorList>
    </citation>
    <scope>NUCLEOTIDE SEQUENCE [LARGE SCALE GENOMIC DNA]</scope>
    <source>
        <strain evidence="2">G3</strain>
    </source>
</reference>
<dbReference type="RefSeq" id="XP_001304418.1">
    <property type="nucleotide sequence ID" value="XM_001304417.1"/>
</dbReference>
<dbReference type="SMR" id="A2FUD6"/>
<evidence type="ECO:0000256" key="1">
    <source>
        <dbReference type="SAM" id="MobiDB-lite"/>
    </source>
</evidence>
<sequence length="277" mass="32812">MSNESLSPDADFMRRACCIFGYLFDPQISPYPCTSCNDPDAEYTENLPDFEESLNDYLLREVHQADLEARETILNELDQKEVKMQESFDNVTEDTIQIGTRLASRTSSGTTQEFEMAKRLAENTVKRQQRQAERRHADLERKRKAKEQSVRQFQAEIKSEIEYKKKMQQEELKAKQVYGAARAQELIRKKEEREKKREEEIRKQEEAMRTVETISIKSRSLRITEEDLQAEEEKQKMDPQAKRQRMKEISQQIRQKNKDTAEKNPGKPLNQHRKMFR</sequence>
<organism evidence="2 3">
    <name type="scientific">Trichomonas vaginalis (strain ATCC PRA-98 / G3)</name>
    <dbReference type="NCBI Taxonomy" id="412133"/>
    <lineage>
        <taxon>Eukaryota</taxon>
        <taxon>Metamonada</taxon>
        <taxon>Parabasalia</taxon>
        <taxon>Trichomonadida</taxon>
        <taxon>Trichomonadidae</taxon>
        <taxon>Trichomonas</taxon>
    </lineage>
</organism>